<evidence type="ECO:0000256" key="1">
    <source>
        <dbReference type="ARBA" id="ARBA00004167"/>
    </source>
</evidence>
<dbReference type="AlphaFoldDB" id="A0AA88RNF4"/>
<dbReference type="InterPro" id="IPR017441">
    <property type="entry name" value="Protein_kinase_ATP_BS"/>
</dbReference>
<evidence type="ECO:0000256" key="5">
    <source>
        <dbReference type="ARBA" id="ARBA00023136"/>
    </source>
</evidence>
<dbReference type="Proteomes" id="UP001187471">
    <property type="component" value="Unassembled WGS sequence"/>
</dbReference>
<evidence type="ECO:0000256" key="2">
    <source>
        <dbReference type="ARBA" id="ARBA00022692"/>
    </source>
</evidence>
<reference evidence="8" key="1">
    <citation type="submission" date="2022-12" db="EMBL/GenBank/DDBJ databases">
        <title>Draft genome assemblies for two species of Escallonia (Escalloniales).</title>
        <authorList>
            <person name="Chanderbali A."/>
            <person name="Dervinis C."/>
            <person name="Anghel I."/>
            <person name="Soltis D."/>
            <person name="Soltis P."/>
            <person name="Zapata F."/>
        </authorList>
    </citation>
    <scope>NUCLEOTIDE SEQUENCE</scope>
    <source>
        <strain evidence="8">UCBG92.1500</strain>
        <tissue evidence="8">Leaf</tissue>
    </source>
</reference>
<keyword evidence="6" id="KW-0547">Nucleotide-binding</keyword>
<comment type="caution">
    <text evidence="8">The sequence shown here is derived from an EMBL/GenBank/DDBJ whole genome shotgun (WGS) entry which is preliminary data.</text>
</comment>
<organism evidence="8 9">
    <name type="scientific">Escallonia rubra</name>
    <dbReference type="NCBI Taxonomy" id="112253"/>
    <lineage>
        <taxon>Eukaryota</taxon>
        <taxon>Viridiplantae</taxon>
        <taxon>Streptophyta</taxon>
        <taxon>Embryophyta</taxon>
        <taxon>Tracheophyta</taxon>
        <taxon>Spermatophyta</taxon>
        <taxon>Magnoliopsida</taxon>
        <taxon>eudicotyledons</taxon>
        <taxon>Gunneridae</taxon>
        <taxon>Pentapetalae</taxon>
        <taxon>asterids</taxon>
        <taxon>campanulids</taxon>
        <taxon>Escalloniales</taxon>
        <taxon>Escalloniaceae</taxon>
        <taxon>Escallonia</taxon>
    </lineage>
</organism>
<dbReference type="EMBL" id="JAVXUO010000884">
    <property type="protein sequence ID" value="KAK2988343.1"/>
    <property type="molecule type" value="Genomic_DNA"/>
</dbReference>
<comment type="subcellular location">
    <subcellularLocation>
        <location evidence="1">Membrane</location>
        <topology evidence="1">Single-pass membrane protein</topology>
    </subcellularLocation>
</comment>
<protein>
    <recommendedName>
        <fullName evidence="7">Protein kinase domain-containing protein</fullName>
    </recommendedName>
</protein>
<gene>
    <name evidence="8" type="ORF">RJ640_000330</name>
</gene>
<evidence type="ECO:0000313" key="8">
    <source>
        <dbReference type="EMBL" id="KAK2988343.1"/>
    </source>
</evidence>
<feature type="domain" description="Protein kinase" evidence="7">
    <location>
        <begin position="107"/>
        <end position="162"/>
    </location>
</feature>
<dbReference type="InterPro" id="IPR011009">
    <property type="entry name" value="Kinase-like_dom_sf"/>
</dbReference>
<dbReference type="PANTHER" id="PTHR47974">
    <property type="entry name" value="OS07G0415500 PROTEIN"/>
    <property type="match status" value="1"/>
</dbReference>
<dbReference type="GO" id="GO:0004672">
    <property type="term" value="F:protein kinase activity"/>
    <property type="evidence" value="ECO:0007669"/>
    <property type="project" value="InterPro"/>
</dbReference>
<name>A0AA88RNF4_9ASTE</name>
<keyword evidence="2" id="KW-0812">Transmembrane</keyword>
<keyword evidence="9" id="KW-1185">Reference proteome</keyword>
<dbReference type="Gene3D" id="3.30.200.20">
    <property type="entry name" value="Phosphorylase Kinase, domain 1"/>
    <property type="match status" value="1"/>
</dbReference>
<dbReference type="PROSITE" id="PS00107">
    <property type="entry name" value="PROTEIN_KINASE_ATP"/>
    <property type="match status" value="1"/>
</dbReference>
<evidence type="ECO:0000256" key="4">
    <source>
        <dbReference type="ARBA" id="ARBA00022989"/>
    </source>
</evidence>
<dbReference type="GO" id="GO:0016020">
    <property type="term" value="C:membrane"/>
    <property type="evidence" value="ECO:0007669"/>
    <property type="project" value="UniProtKB-SubCell"/>
</dbReference>
<sequence length="162" mass="17938">MVVALLLHKYMVKSSMEVVSALFRTGIFLLTSDKSTMPPESPPTSSRKRANQISLTVGASLAATVVQRHVLEDGLEEDEEWENSLVLLPDLPKRFSYEDLKSATQNFDVNKRLGGGGFGSVFEGTLLDGTRVAVKRLDRLGQGRKEFLAEVQTMGKYTISTW</sequence>
<evidence type="ECO:0000256" key="3">
    <source>
        <dbReference type="ARBA" id="ARBA00022729"/>
    </source>
</evidence>
<feature type="binding site" evidence="6">
    <location>
        <position position="135"/>
    </location>
    <ligand>
        <name>ATP</name>
        <dbReference type="ChEBI" id="CHEBI:30616"/>
    </ligand>
</feature>
<keyword evidence="4" id="KW-1133">Transmembrane helix</keyword>
<evidence type="ECO:0000256" key="6">
    <source>
        <dbReference type="PROSITE-ProRule" id="PRU10141"/>
    </source>
</evidence>
<dbReference type="InterPro" id="IPR000719">
    <property type="entry name" value="Prot_kinase_dom"/>
</dbReference>
<dbReference type="SUPFAM" id="SSF56112">
    <property type="entry name" value="Protein kinase-like (PK-like)"/>
    <property type="match status" value="1"/>
</dbReference>
<dbReference type="GO" id="GO:0005524">
    <property type="term" value="F:ATP binding"/>
    <property type="evidence" value="ECO:0007669"/>
    <property type="project" value="UniProtKB-UniRule"/>
</dbReference>
<accession>A0AA88RNF4</accession>
<dbReference type="PROSITE" id="PS50011">
    <property type="entry name" value="PROTEIN_KINASE_DOM"/>
    <property type="match status" value="1"/>
</dbReference>
<keyword evidence="5" id="KW-0472">Membrane</keyword>
<dbReference type="PANTHER" id="PTHR47974:SF9">
    <property type="entry name" value="RECEPTOR-LIKE SERINE_THREONINE-PROTEIN KINASE"/>
    <property type="match status" value="1"/>
</dbReference>
<keyword evidence="3" id="KW-0732">Signal</keyword>
<proteinExistence type="predicted"/>
<evidence type="ECO:0000259" key="7">
    <source>
        <dbReference type="PROSITE" id="PS50011"/>
    </source>
</evidence>
<keyword evidence="6" id="KW-0067">ATP-binding</keyword>
<evidence type="ECO:0000313" key="9">
    <source>
        <dbReference type="Proteomes" id="UP001187471"/>
    </source>
</evidence>